<reference evidence="2" key="1">
    <citation type="submission" date="2022-12" db="EMBL/GenBank/DDBJ databases">
        <title>Jiella pelagia sp. nov., isolated from phosphonate enriched culture of Northwest Pacific surface seawater.</title>
        <authorList>
            <person name="Shin D.Y."/>
            <person name="Hwang C.Y."/>
        </authorList>
    </citation>
    <scope>NUCLEOTIDE SEQUENCE</scope>
    <source>
        <strain evidence="2">HL-NP1</strain>
    </source>
</reference>
<accession>A0ABY7BY88</accession>
<gene>
    <name evidence="2" type="ORF">OH818_19350</name>
</gene>
<feature type="transmembrane region" description="Helical" evidence="1">
    <location>
        <begin position="174"/>
        <end position="193"/>
    </location>
</feature>
<keyword evidence="3" id="KW-1185">Reference proteome</keyword>
<dbReference type="RefSeq" id="WP_268880093.1">
    <property type="nucleotide sequence ID" value="NZ_CP114029.1"/>
</dbReference>
<keyword evidence="1" id="KW-0472">Membrane</keyword>
<protein>
    <submittedName>
        <fullName evidence="2">Uncharacterized protein</fullName>
    </submittedName>
</protein>
<keyword evidence="1" id="KW-0812">Transmembrane</keyword>
<evidence type="ECO:0000313" key="2">
    <source>
        <dbReference type="EMBL" id="WAP67630.1"/>
    </source>
</evidence>
<evidence type="ECO:0000313" key="3">
    <source>
        <dbReference type="Proteomes" id="UP001164020"/>
    </source>
</evidence>
<dbReference type="Proteomes" id="UP001164020">
    <property type="component" value="Chromosome"/>
</dbReference>
<keyword evidence="1" id="KW-1133">Transmembrane helix</keyword>
<organism evidence="2 3">
    <name type="scientific">Jiella pelagia</name>
    <dbReference type="NCBI Taxonomy" id="2986949"/>
    <lineage>
        <taxon>Bacteria</taxon>
        <taxon>Pseudomonadati</taxon>
        <taxon>Pseudomonadota</taxon>
        <taxon>Alphaproteobacteria</taxon>
        <taxon>Hyphomicrobiales</taxon>
        <taxon>Aurantimonadaceae</taxon>
        <taxon>Jiella</taxon>
    </lineage>
</organism>
<dbReference type="EMBL" id="CP114029">
    <property type="protein sequence ID" value="WAP67630.1"/>
    <property type="molecule type" value="Genomic_DNA"/>
</dbReference>
<sequence>MAPSTRIILALMATTAAALFLCAGLVFGGLDRLALRSSEANIDFLLGQLRRSVEANVGLGLPLANIRVVQNLVERAKATDGRVLAVEVFSPAGVSLFNTDRGSIGESIPAAWRSAIRSRIVGDRWRVEELGDIIVGEVMRNDFGEPVGYLAVTLSSEARDRHAEGLIVALSARLAWVAPIVLAAALVMAVFMFDWTTRDIRQLAAQLLGRQAPGSGVFAGAAQGARSAVDRAVRDFERAADDVMKTDEA</sequence>
<evidence type="ECO:0000256" key="1">
    <source>
        <dbReference type="SAM" id="Phobius"/>
    </source>
</evidence>
<proteinExistence type="predicted"/>
<name>A0ABY7BY88_9HYPH</name>